<organism evidence="1 2">
    <name type="scientific">Arachis hypogaea</name>
    <name type="common">Peanut</name>
    <dbReference type="NCBI Taxonomy" id="3818"/>
    <lineage>
        <taxon>Eukaryota</taxon>
        <taxon>Viridiplantae</taxon>
        <taxon>Streptophyta</taxon>
        <taxon>Embryophyta</taxon>
        <taxon>Tracheophyta</taxon>
        <taxon>Spermatophyta</taxon>
        <taxon>Magnoliopsida</taxon>
        <taxon>eudicotyledons</taxon>
        <taxon>Gunneridae</taxon>
        <taxon>Pentapetalae</taxon>
        <taxon>rosids</taxon>
        <taxon>fabids</taxon>
        <taxon>Fabales</taxon>
        <taxon>Fabaceae</taxon>
        <taxon>Papilionoideae</taxon>
        <taxon>50 kb inversion clade</taxon>
        <taxon>dalbergioids sensu lato</taxon>
        <taxon>Dalbergieae</taxon>
        <taxon>Pterocarpus clade</taxon>
        <taxon>Arachis</taxon>
    </lineage>
</organism>
<evidence type="ECO:0000313" key="1">
    <source>
        <dbReference type="EMBL" id="RYR73320.1"/>
    </source>
</evidence>
<sequence length="131" mass="15438">MKKIPSKLNGYKRHEEINQEMSHVVWDSFKKDAFNKNWNDFLMKYSVGCNKWLSESEELTGILHQAFDNVMAEMQEYQAKSKSKCSLSHEDTTLNDLNLLDGGLMIQLSSRLYHAHDMNYYGEDDRSFRVY</sequence>
<protein>
    <recommendedName>
        <fullName evidence="3">Protein FAR1-RELATED SEQUENCE</fullName>
    </recommendedName>
</protein>
<proteinExistence type="predicted"/>
<accession>A0A445ECW0</accession>
<dbReference type="EMBL" id="SDMP01000002">
    <property type="protein sequence ID" value="RYR73320.1"/>
    <property type="molecule type" value="Genomic_DNA"/>
</dbReference>
<dbReference type="AlphaFoldDB" id="A0A445ECW0"/>
<gene>
    <name evidence="1" type="ORF">Ahy_A02g007682</name>
</gene>
<dbReference type="Proteomes" id="UP000289738">
    <property type="component" value="Chromosome A02"/>
</dbReference>
<comment type="caution">
    <text evidence="1">The sequence shown here is derived from an EMBL/GenBank/DDBJ whole genome shotgun (WGS) entry which is preliminary data.</text>
</comment>
<reference evidence="1 2" key="1">
    <citation type="submission" date="2019-01" db="EMBL/GenBank/DDBJ databases">
        <title>Sequencing of cultivated peanut Arachis hypogaea provides insights into genome evolution and oil improvement.</title>
        <authorList>
            <person name="Chen X."/>
        </authorList>
    </citation>
    <scope>NUCLEOTIDE SEQUENCE [LARGE SCALE GENOMIC DNA]</scope>
    <source>
        <strain evidence="2">cv. Fuhuasheng</strain>
        <tissue evidence="1">Leaves</tissue>
    </source>
</reference>
<evidence type="ECO:0008006" key="3">
    <source>
        <dbReference type="Google" id="ProtNLM"/>
    </source>
</evidence>
<name>A0A445ECW0_ARAHY</name>
<keyword evidence="2" id="KW-1185">Reference proteome</keyword>
<evidence type="ECO:0000313" key="2">
    <source>
        <dbReference type="Proteomes" id="UP000289738"/>
    </source>
</evidence>